<feature type="region of interest" description="Disordered" evidence="13">
    <location>
        <begin position="1024"/>
        <end position="1183"/>
    </location>
</feature>
<feature type="compositionally biased region" description="Pro residues" evidence="13">
    <location>
        <begin position="1033"/>
        <end position="1055"/>
    </location>
</feature>
<keyword evidence="9 12" id="KW-0472">Membrane</keyword>
<dbReference type="PROSITE" id="PS51371">
    <property type="entry name" value="CBS"/>
    <property type="match status" value="1"/>
</dbReference>
<keyword evidence="6 12" id="KW-1133">Transmembrane helix</keyword>
<evidence type="ECO:0000256" key="4">
    <source>
        <dbReference type="ARBA" id="ARBA00022692"/>
    </source>
</evidence>
<feature type="compositionally biased region" description="Low complexity" evidence="13">
    <location>
        <begin position="859"/>
        <end position="877"/>
    </location>
</feature>
<feature type="transmembrane region" description="Helical" evidence="12">
    <location>
        <begin position="212"/>
        <end position="239"/>
    </location>
</feature>
<evidence type="ECO:0000256" key="11">
    <source>
        <dbReference type="PROSITE-ProRule" id="PRU00703"/>
    </source>
</evidence>
<dbReference type="SUPFAM" id="SSF54631">
    <property type="entry name" value="CBS-domain pair"/>
    <property type="match status" value="1"/>
</dbReference>
<dbReference type="OrthoDB" id="428525at2759"/>
<reference evidence="16" key="1">
    <citation type="journal article" date="2016" name="Nat. Commun.">
        <title>The Gonium pectorale genome demonstrates co-option of cell cycle regulation during the evolution of multicellularity.</title>
        <authorList>
            <person name="Hanschen E.R."/>
            <person name="Marriage T.N."/>
            <person name="Ferris P.J."/>
            <person name="Hamaji T."/>
            <person name="Toyoda A."/>
            <person name="Fujiyama A."/>
            <person name="Neme R."/>
            <person name="Noguchi H."/>
            <person name="Minakuchi Y."/>
            <person name="Suzuki M."/>
            <person name="Kawai-Toyooka H."/>
            <person name="Smith D.R."/>
            <person name="Sparks H."/>
            <person name="Anderson J."/>
            <person name="Bakaric R."/>
            <person name="Luria V."/>
            <person name="Karger A."/>
            <person name="Kirschner M.W."/>
            <person name="Durand P.M."/>
            <person name="Michod R.E."/>
            <person name="Nozaki H."/>
            <person name="Olson B.J."/>
        </authorList>
    </citation>
    <scope>NUCLEOTIDE SEQUENCE [LARGE SCALE GENOMIC DNA]</scope>
    <source>
        <strain evidence="16">NIES-2863</strain>
    </source>
</reference>
<feature type="compositionally biased region" description="Basic and acidic residues" evidence="13">
    <location>
        <begin position="1356"/>
        <end position="1373"/>
    </location>
</feature>
<feature type="domain" description="CBS" evidence="14">
    <location>
        <begin position="553"/>
        <end position="613"/>
    </location>
</feature>
<evidence type="ECO:0000313" key="15">
    <source>
        <dbReference type="EMBL" id="KXZ52990.1"/>
    </source>
</evidence>
<evidence type="ECO:0000256" key="2">
    <source>
        <dbReference type="ARBA" id="ARBA00009476"/>
    </source>
</evidence>
<dbReference type="SUPFAM" id="SSF81340">
    <property type="entry name" value="Clc chloride channel"/>
    <property type="match status" value="1"/>
</dbReference>
<evidence type="ECO:0000256" key="7">
    <source>
        <dbReference type="ARBA" id="ARBA00023065"/>
    </source>
</evidence>
<name>A0A150GUJ4_GONPE</name>
<feature type="compositionally biased region" description="Low complexity" evidence="13">
    <location>
        <begin position="1206"/>
        <end position="1224"/>
    </location>
</feature>
<dbReference type="PRINTS" id="PR00762">
    <property type="entry name" value="CLCHANNEL"/>
</dbReference>
<dbReference type="InterPro" id="IPR046342">
    <property type="entry name" value="CBS_dom_sf"/>
</dbReference>
<feature type="transmembrane region" description="Helical" evidence="12">
    <location>
        <begin position="391"/>
        <end position="416"/>
    </location>
</feature>
<evidence type="ECO:0000256" key="3">
    <source>
        <dbReference type="ARBA" id="ARBA00022448"/>
    </source>
</evidence>
<dbReference type="EMBL" id="LSYV01000009">
    <property type="protein sequence ID" value="KXZ52990.1"/>
    <property type="molecule type" value="Genomic_DNA"/>
</dbReference>
<feature type="region of interest" description="Disordered" evidence="13">
    <location>
        <begin position="1206"/>
        <end position="1341"/>
    </location>
</feature>
<dbReference type="PANTHER" id="PTHR11689:SF136">
    <property type="entry name" value="H(+)_CL(-) EXCHANGE TRANSPORTER 7"/>
    <property type="match status" value="1"/>
</dbReference>
<evidence type="ECO:0000313" key="16">
    <source>
        <dbReference type="Proteomes" id="UP000075714"/>
    </source>
</evidence>
<comment type="caution">
    <text evidence="15">The sequence shown here is derived from an EMBL/GenBank/DDBJ whole genome shotgun (WGS) entry which is preliminary data.</text>
</comment>
<gene>
    <name evidence="15" type="ORF">GPECTOR_8g360</name>
</gene>
<dbReference type="GO" id="GO:0016020">
    <property type="term" value="C:membrane"/>
    <property type="evidence" value="ECO:0007669"/>
    <property type="project" value="UniProtKB-SubCell"/>
</dbReference>
<dbReference type="Pfam" id="PF00654">
    <property type="entry name" value="Voltage_CLC"/>
    <property type="match status" value="1"/>
</dbReference>
<feature type="compositionally biased region" description="Low complexity" evidence="13">
    <location>
        <begin position="765"/>
        <end position="780"/>
    </location>
</feature>
<evidence type="ECO:0000256" key="6">
    <source>
        <dbReference type="ARBA" id="ARBA00022989"/>
    </source>
</evidence>
<evidence type="ECO:0000256" key="1">
    <source>
        <dbReference type="ARBA" id="ARBA00004141"/>
    </source>
</evidence>
<feature type="region of interest" description="Disordered" evidence="13">
    <location>
        <begin position="761"/>
        <end position="799"/>
    </location>
</feature>
<keyword evidence="4 12" id="KW-0812">Transmembrane</keyword>
<dbReference type="Proteomes" id="UP000075714">
    <property type="component" value="Unassembled WGS sequence"/>
</dbReference>
<accession>A0A150GUJ4</accession>
<evidence type="ECO:0000259" key="14">
    <source>
        <dbReference type="PROSITE" id="PS51371"/>
    </source>
</evidence>
<feature type="transmembrane region" description="Helical" evidence="12">
    <location>
        <begin position="251"/>
        <end position="271"/>
    </location>
</feature>
<keyword evidence="16" id="KW-1185">Reference proteome</keyword>
<sequence length="1401" mass="147233">MQLLNENVFVKFLQYTAFNLLLAFLCCFFMWIISPAASGSGIPDVKAYLNGVESPIFKNFFTLKTFIAKVISSALAVSSSLVMGKEGPMLHAGSILAVVMGSNKWMQQQMEVAAHWGTYTYNKEQRDLVAIGAACGVTTAFKAPVGGVLFAMEMSTRWGKEIMWRCFLACAITIVVVREAVNICSLHGHCKSLQWGSLIWFQLKFPTPYEQVWAIILLAVVGGYLGCLYISFNTWVCVVRKKWTKFMWARIAEVCAISVATSILFFFMPIAGKCKSCDSKNDDECLSGGAQFKTFQGFHCHTDHHYNDLATLVFNPQGYVTQALFQGHSGAFSFTSMLLYGVIYWLMAGITYGAFIPSGLFTPSLIFGGLLGRMWAEVLVAMHVADEKAVGFYALLGAASFLGGLMRMSAAQALILMEMTQSPAMLPFLMLVLVISKNVGDCFNYGVFEHQMMLKNLPFVGLAENNSKKFHINAADIMKRNDDKGDTLYLVEPGCVLAEALDTFRDNAAFPVTAPPPDPGDKNSKGNFVGMISRRNVAELIDEHGVEAEAIDLTPKVEVAPIIIPPNMPLPFIYRIVNAEGFNYVPVIRWNGPLEGMVSRANLVEVQNAQLDRFHLKEQLEKMAHEIDQGKIIGSMHLDNNIHAQAFKHIFTNPVAAVREVLDKDDKPLEVAETFYLAADDKSHASVPSDYARARSSQEVSHRMRMRSVDTDPSGGHAAMPSASPANGSRQGAADGSGSVAGGYAALGLGHGEADVEMGERDGQAAGPARGALASAAGPPNGEAGVAGERPAAQPNGSHAVIVGTGAGTSAAGPGGAYGAASGAAGRAAAGVDPNTLVEKLRGLVAGLVAEAMTARDAQQQQQLQSAPAAASADAASGTHAGDLRGGSVGPGTFGPTQPPAPPAVLELNVDGRLLYVERAILESASARKSCLYDAVVRRYGELPRDSHGRPYLSYDPNVFQVLLAVLKERWLFGGAATLTHESSRDWLAVALSCGVTPGYLLQAAVHFGLDDVADSLHAAQAQPSGAAAAPPSATPLAPPPAAPSALPSAPPSAPPSVRNGEQLTYLGQRPAATAAGHSAGRWHVPSPQVAGGSGRVPDPAAAGRTVDPYWHGANPTPALLDPYSGTPSAETPGSASWQPQQQRQWLAAPQQPGTAPQPAAAYTAAAPRPATASAATVPQLTQEDDAPVHPEVAMEASFRVAVMPGADSAAPAARPASDPDGAAVSAAQPTLSGPRSADLGPLLQQLRQEQPREAAPARAGPLARSSAPPASTSDPGDSSPQPQPGSGQPRSVTPYARRRQLWPQDDAEIEAAGLGAAAGLPMTEPAAGYGPGRAAGPEGSAYRMPSLYALLAAKERAEADAERERSAGEERSGGANGQQGSDVDAGALGHLEHVAGGGPG</sequence>
<dbReference type="InterPro" id="IPR051280">
    <property type="entry name" value="Cl-channel/antiporter"/>
</dbReference>
<feature type="transmembrane region" description="Helical" evidence="12">
    <location>
        <begin position="162"/>
        <end position="181"/>
    </location>
</feature>
<comment type="similarity">
    <text evidence="2 12">Belongs to the chloride channel (TC 2.A.49) family.</text>
</comment>
<feature type="transmembrane region" description="Helical" evidence="12">
    <location>
        <begin position="128"/>
        <end position="150"/>
    </location>
</feature>
<dbReference type="GO" id="GO:0005254">
    <property type="term" value="F:chloride channel activity"/>
    <property type="evidence" value="ECO:0007669"/>
    <property type="project" value="UniProtKB-UniRule"/>
</dbReference>
<dbReference type="Gene3D" id="1.10.3080.10">
    <property type="entry name" value="Clc chloride channel"/>
    <property type="match status" value="1"/>
</dbReference>
<feature type="region of interest" description="Disordered" evidence="13">
    <location>
        <begin position="859"/>
        <end position="903"/>
    </location>
</feature>
<feature type="transmembrane region" description="Helical" evidence="12">
    <location>
        <begin position="12"/>
        <end position="33"/>
    </location>
</feature>
<comment type="caution">
    <text evidence="12">Lacks conserved residue(s) required for the propagation of feature annotation.</text>
</comment>
<feature type="compositionally biased region" description="Low complexity" evidence="13">
    <location>
        <begin position="1135"/>
        <end position="1179"/>
    </location>
</feature>
<feature type="compositionally biased region" description="Low complexity" evidence="13">
    <location>
        <begin position="1240"/>
        <end position="1249"/>
    </location>
</feature>
<feature type="compositionally biased region" description="Gly residues" evidence="13">
    <location>
        <begin position="884"/>
        <end position="893"/>
    </location>
</feature>
<dbReference type="InterPro" id="IPR000644">
    <property type="entry name" value="CBS_dom"/>
</dbReference>
<feature type="region of interest" description="Disordered" evidence="13">
    <location>
        <begin position="686"/>
        <end position="737"/>
    </location>
</feature>
<keyword evidence="8 11" id="KW-0129">CBS domain</keyword>
<evidence type="ECO:0000256" key="8">
    <source>
        <dbReference type="ARBA" id="ARBA00023122"/>
    </source>
</evidence>
<protein>
    <recommendedName>
        <fullName evidence="12">Chloride channel protein</fullName>
    </recommendedName>
</protein>
<keyword evidence="5" id="KW-0677">Repeat</keyword>
<keyword evidence="3 12" id="KW-0813">Transport</keyword>
<evidence type="ECO:0000256" key="5">
    <source>
        <dbReference type="ARBA" id="ARBA00022737"/>
    </source>
</evidence>
<dbReference type="Gene3D" id="3.10.580.10">
    <property type="entry name" value="CBS-domain"/>
    <property type="match status" value="1"/>
</dbReference>
<feature type="region of interest" description="Disordered" evidence="13">
    <location>
        <begin position="1356"/>
        <end position="1401"/>
    </location>
</feature>
<evidence type="ECO:0000256" key="9">
    <source>
        <dbReference type="ARBA" id="ARBA00023136"/>
    </source>
</evidence>
<evidence type="ECO:0000256" key="10">
    <source>
        <dbReference type="ARBA" id="ARBA00023214"/>
    </source>
</evidence>
<feature type="transmembrane region" description="Helical" evidence="12">
    <location>
        <begin position="331"/>
        <end position="353"/>
    </location>
</feature>
<organism evidence="15 16">
    <name type="scientific">Gonium pectorale</name>
    <name type="common">Green alga</name>
    <dbReference type="NCBI Taxonomy" id="33097"/>
    <lineage>
        <taxon>Eukaryota</taxon>
        <taxon>Viridiplantae</taxon>
        <taxon>Chlorophyta</taxon>
        <taxon>core chlorophytes</taxon>
        <taxon>Chlorophyceae</taxon>
        <taxon>CS clade</taxon>
        <taxon>Chlamydomonadales</taxon>
        <taxon>Volvocaceae</taxon>
        <taxon>Gonium</taxon>
    </lineage>
</organism>
<dbReference type="InterPro" id="IPR014743">
    <property type="entry name" value="Cl-channel_core"/>
</dbReference>
<keyword evidence="7 12" id="KW-0406">Ion transport</keyword>
<dbReference type="PANTHER" id="PTHR11689">
    <property type="entry name" value="CHLORIDE CHANNEL PROTEIN CLC FAMILY MEMBER"/>
    <property type="match status" value="1"/>
</dbReference>
<feature type="compositionally biased region" description="Low complexity" evidence="13">
    <location>
        <begin position="1274"/>
        <end position="1290"/>
    </location>
</feature>
<comment type="subcellular location">
    <subcellularLocation>
        <location evidence="1 12">Membrane</location>
        <topology evidence="1 12">Multi-pass membrane protein</topology>
    </subcellularLocation>
</comment>
<feature type="compositionally biased region" description="Low complexity" evidence="13">
    <location>
        <begin position="1312"/>
        <end position="1338"/>
    </location>
</feature>
<keyword evidence="10 12" id="KW-0868">Chloride</keyword>
<proteinExistence type="inferred from homology"/>
<dbReference type="InterPro" id="IPR001807">
    <property type="entry name" value="ClC"/>
</dbReference>
<evidence type="ECO:0000256" key="13">
    <source>
        <dbReference type="SAM" id="MobiDB-lite"/>
    </source>
</evidence>
<evidence type="ECO:0000256" key="12">
    <source>
        <dbReference type="RuleBase" id="RU361221"/>
    </source>
</evidence>